<evidence type="ECO:0000313" key="4">
    <source>
        <dbReference type="Proteomes" id="UP000182660"/>
    </source>
</evidence>
<feature type="transmembrane region" description="Helical" evidence="1">
    <location>
        <begin position="102"/>
        <end position="119"/>
    </location>
</feature>
<reference evidence="3 5" key="2">
    <citation type="submission" date="2016-11" db="EMBL/GenBank/DDBJ databases">
        <authorList>
            <person name="Jaros S."/>
            <person name="Januszkiewicz K."/>
            <person name="Wedrychowicz H."/>
        </authorList>
    </citation>
    <scope>NUCLEOTIDE SEQUENCE [LARGE SCALE GENOMIC DNA]</scope>
    <source>
        <strain evidence="3">NVI 5450</strain>
    </source>
</reference>
<dbReference type="PANTHER" id="PTHR33979">
    <property type="entry name" value="OS02G0221600 PROTEIN"/>
    <property type="match status" value="1"/>
</dbReference>
<evidence type="ECO:0000313" key="2">
    <source>
        <dbReference type="EMBL" id="SGY88455.1"/>
    </source>
</evidence>
<evidence type="ECO:0008006" key="6">
    <source>
        <dbReference type="Google" id="ProtNLM"/>
    </source>
</evidence>
<feature type="transmembrane region" description="Helical" evidence="1">
    <location>
        <begin position="125"/>
        <end position="142"/>
    </location>
</feature>
<keyword evidence="1" id="KW-0472">Membrane</keyword>
<dbReference type="STRING" id="80854.MVIS_3406"/>
<dbReference type="Pfam" id="PF13398">
    <property type="entry name" value="Peptidase_M50B"/>
    <property type="match status" value="1"/>
</dbReference>
<sequence length="213" mass="23330">MKARNRRILFILVFTVLAFMWQSALIAPLKILVVFLHELSHALATWLTGGKVVEFVVSAYQSGHVSSAGGSRFIILSAGYLGSLLFGLLFYAASRRRQTTDISLALLAITMLLVAVFFGGTLYTIGFAAVIAFVILALLKYASTGIKQTVLLVFASASMIYVPLDIWQDTIIHSGSLSDARMLANEIGGATFMWGGLWFLASLYFIYLTLRKS</sequence>
<evidence type="ECO:0000313" key="5">
    <source>
        <dbReference type="Proteomes" id="UP000183794"/>
    </source>
</evidence>
<feature type="transmembrane region" description="Helical" evidence="1">
    <location>
        <begin position="149"/>
        <end position="167"/>
    </location>
</feature>
<dbReference type="Proteomes" id="UP000183794">
    <property type="component" value="Unassembled WGS sequence"/>
</dbReference>
<dbReference type="RefSeq" id="WP_075471671.1">
    <property type="nucleotide sequence ID" value="NZ_CAWQZC010000118.1"/>
</dbReference>
<dbReference type="OrthoDB" id="5381474at2"/>
<dbReference type="EMBL" id="FPLJ01000039">
    <property type="protein sequence ID" value="SGY88455.1"/>
    <property type="molecule type" value="Genomic_DNA"/>
</dbReference>
<dbReference type="GeneID" id="61295404"/>
<dbReference type="InterPro" id="IPR049500">
    <property type="entry name" value="Peptidase_M50B-like"/>
</dbReference>
<reference evidence="2 4" key="1">
    <citation type="submission" date="2016-11" db="EMBL/GenBank/DDBJ databases">
        <authorList>
            <person name="Klemetsen T."/>
        </authorList>
    </citation>
    <scope>NUCLEOTIDE SEQUENCE [LARGE SCALE GENOMIC DNA]</scope>
    <source>
        <strain evidence="2">MT 2528</strain>
    </source>
</reference>
<name>A0A090IJB0_9GAMM</name>
<dbReference type="HOGENOM" id="CLU_066780_2_0_6"/>
<feature type="transmembrane region" description="Helical" evidence="1">
    <location>
        <begin position="73"/>
        <end position="93"/>
    </location>
</feature>
<keyword evidence="4" id="KW-1185">Reference proteome</keyword>
<organism evidence="3 5">
    <name type="scientific">Moritella viscosa</name>
    <dbReference type="NCBI Taxonomy" id="80854"/>
    <lineage>
        <taxon>Bacteria</taxon>
        <taxon>Pseudomonadati</taxon>
        <taxon>Pseudomonadota</taxon>
        <taxon>Gammaproteobacteria</taxon>
        <taxon>Alteromonadales</taxon>
        <taxon>Moritellaceae</taxon>
        <taxon>Moritella</taxon>
    </lineage>
</organism>
<gene>
    <name evidence="2" type="ORF">MT2528_1520</name>
    <name evidence="3" type="ORF">NVI5450_1719</name>
</gene>
<evidence type="ECO:0000313" key="3">
    <source>
        <dbReference type="EMBL" id="SGY95440.1"/>
    </source>
</evidence>
<keyword evidence="1" id="KW-1133">Transmembrane helix</keyword>
<evidence type="ECO:0000256" key="1">
    <source>
        <dbReference type="SAM" id="Phobius"/>
    </source>
</evidence>
<dbReference type="PANTHER" id="PTHR33979:SF2">
    <property type="entry name" value="PEPTIDASE M50B-LIKE-DOMAIN-CONTAINING PROTEIN"/>
    <property type="match status" value="1"/>
</dbReference>
<proteinExistence type="predicted"/>
<dbReference type="Proteomes" id="UP000182660">
    <property type="component" value="Unassembled WGS sequence"/>
</dbReference>
<dbReference type="AlphaFoldDB" id="A0A090IJB0"/>
<keyword evidence="1" id="KW-0812">Transmembrane</keyword>
<dbReference type="EMBL" id="FPLD01000051">
    <property type="protein sequence ID" value="SGY95440.1"/>
    <property type="molecule type" value="Genomic_DNA"/>
</dbReference>
<feature type="transmembrane region" description="Helical" evidence="1">
    <location>
        <begin position="187"/>
        <end position="210"/>
    </location>
</feature>
<protein>
    <recommendedName>
        <fullName evidence="6">M50 family peptidase</fullName>
    </recommendedName>
</protein>
<dbReference type="PATRIC" id="fig|80854.5.peg.3604"/>
<dbReference type="KEGG" id="mvs:MVIS_3406"/>
<accession>A0A090IJB0</accession>